<accession>A0ACB8R0D3</accession>
<dbReference type="EMBL" id="MU273465">
    <property type="protein sequence ID" value="KAI0037245.1"/>
    <property type="molecule type" value="Genomic_DNA"/>
</dbReference>
<protein>
    <submittedName>
        <fullName evidence="1">Uncharacterized protein</fullName>
    </submittedName>
</protein>
<name>A0ACB8R0D3_9AGAM</name>
<reference evidence="1" key="2">
    <citation type="journal article" date="2022" name="New Phytol.">
        <title>Evolutionary transition to the ectomycorrhizal habit in the genomes of a hyperdiverse lineage of mushroom-forming fungi.</title>
        <authorList>
            <person name="Looney B."/>
            <person name="Miyauchi S."/>
            <person name="Morin E."/>
            <person name="Drula E."/>
            <person name="Courty P.E."/>
            <person name="Kohler A."/>
            <person name="Kuo A."/>
            <person name="LaButti K."/>
            <person name="Pangilinan J."/>
            <person name="Lipzen A."/>
            <person name="Riley R."/>
            <person name="Andreopoulos W."/>
            <person name="He G."/>
            <person name="Johnson J."/>
            <person name="Nolan M."/>
            <person name="Tritt A."/>
            <person name="Barry K.W."/>
            <person name="Grigoriev I.V."/>
            <person name="Nagy L.G."/>
            <person name="Hibbett D."/>
            <person name="Henrissat B."/>
            <person name="Matheny P.B."/>
            <person name="Labbe J."/>
            <person name="Martin F.M."/>
        </authorList>
    </citation>
    <scope>NUCLEOTIDE SEQUENCE</scope>
    <source>
        <strain evidence="1">EC-137</strain>
    </source>
</reference>
<organism evidence="1 2">
    <name type="scientific">Vararia minispora EC-137</name>
    <dbReference type="NCBI Taxonomy" id="1314806"/>
    <lineage>
        <taxon>Eukaryota</taxon>
        <taxon>Fungi</taxon>
        <taxon>Dikarya</taxon>
        <taxon>Basidiomycota</taxon>
        <taxon>Agaricomycotina</taxon>
        <taxon>Agaricomycetes</taxon>
        <taxon>Russulales</taxon>
        <taxon>Lachnocladiaceae</taxon>
        <taxon>Vararia</taxon>
    </lineage>
</organism>
<evidence type="ECO:0000313" key="2">
    <source>
        <dbReference type="Proteomes" id="UP000814128"/>
    </source>
</evidence>
<proteinExistence type="predicted"/>
<keyword evidence="2" id="KW-1185">Reference proteome</keyword>
<comment type="caution">
    <text evidence="1">The sequence shown here is derived from an EMBL/GenBank/DDBJ whole genome shotgun (WGS) entry which is preliminary data.</text>
</comment>
<gene>
    <name evidence="1" type="ORF">K488DRAFT_81466</name>
</gene>
<dbReference type="Proteomes" id="UP000814128">
    <property type="component" value="Unassembled WGS sequence"/>
</dbReference>
<evidence type="ECO:0000313" key="1">
    <source>
        <dbReference type="EMBL" id="KAI0037245.1"/>
    </source>
</evidence>
<sequence length="675" mass="71899">MAPSTPPPTTQHSDDRPTLPVSHPRSSPRSPPRHGAPQPPISPPKAGPVPSLSSASTLASSISASSATLSALSSQTSIADSVLASDDAKSLASQSSSTVRTPNVYINGLPPNFPEDQLYTMTAEFGPVISVRTFTRHVSDRPSGYGFVLFESVDSAEKCIDALRLYRNLHPSFSKQVHKIPGTAYANVPAAAAAAAASPSASDPTTSDTFKNRMERLKDPSSTNLYIEGLPLTIDEPTLGALVVPYAIKSSRFFQTRLSHPPRIIAFVRLESRTACEEIIERLHGRMVRGWNDTGSRISVRFADSAEQRELRRNERTGREGDPSPARLTMAQAALLSLRGQQASTASPPAIGASGLASPPPSHDRSQLPLHPMTTQYSQLASLASPTPTNAEINLSVMRNANAAVAGLTSLEQHLFLQAQIDARTQALADLRLLADRRSPYQAQPDFIPVQPPIGRPLSRLNALSSKEFVPRGLAGFQPQQPRPQPSVMSEDEFHRLPSQQFGDETAQSKVLYDSEENANRARAAAVAFTMPPPPVPRESHTRSSTLPPQLMHNAAESSEQVQARLSALLSPPLRQNPNAASAQLNIAVPAPKQAPPAEDSPLLVPSPALTYNSSASSAALSPATPFFGNFANGDGAFGGQGVYRGDPEGNKVPQDVPGLNYGGVGVGLEPLRAQ</sequence>
<reference evidence="1" key="1">
    <citation type="submission" date="2021-02" db="EMBL/GenBank/DDBJ databases">
        <authorList>
            <consortium name="DOE Joint Genome Institute"/>
            <person name="Ahrendt S."/>
            <person name="Looney B.P."/>
            <person name="Miyauchi S."/>
            <person name="Morin E."/>
            <person name="Drula E."/>
            <person name="Courty P.E."/>
            <person name="Chicoki N."/>
            <person name="Fauchery L."/>
            <person name="Kohler A."/>
            <person name="Kuo A."/>
            <person name="Labutti K."/>
            <person name="Pangilinan J."/>
            <person name="Lipzen A."/>
            <person name="Riley R."/>
            <person name="Andreopoulos W."/>
            <person name="He G."/>
            <person name="Johnson J."/>
            <person name="Barry K.W."/>
            <person name="Grigoriev I.V."/>
            <person name="Nagy L."/>
            <person name="Hibbett D."/>
            <person name="Henrissat B."/>
            <person name="Matheny P.B."/>
            <person name="Labbe J."/>
            <person name="Martin F."/>
        </authorList>
    </citation>
    <scope>NUCLEOTIDE SEQUENCE</scope>
    <source>
        <strain evidence="1">EC-137</strain>
    </source>
</reference>